<feature type="transmembrane region" description="Helical" evidence="9">
    <location>
        <begin position="58"/>
        <end position="77"/>
    </location>
</feature>
<feature type="transmembrane region" description="Helical" evidence="9">
    <location>
        <begin position="147"/>
        <end position="165"/>
    </location>
</feature>
<feature type="region of interest" description="Disordered" evidence="8">
    <location>
        <begin position="553"/>
        <end position="588"/>
    </location>
</feature>
<dbReference type="RefSeq" id="WP_048780231.1">
    <property type="nucleotide sequence ID" value="NZ_CAURLQ010000057.1"/>
</dbReference>
<keyword evidence="7 9" id="KW-0472">Membrane</keyword>
<feature type="transmembrane region" description="Helical" evidence="9">
    <location>
        <begin position="89"/>
        <end position="108"/>
    </location>
</feature>
<keyword evidence="4" id="KW-1003">Cell membrane</keyword>
<keyword evidence="3" id="KW-0813">Transport</keyword>
<evidence type="ECO:0000256" key="6">
    <source>
        <dbReference type="ARBA" id="ARBA00022989"/>
    </source>
</evidence>
<feature type="transmembrane region" description="Helical" evidence="9">
    <location>
        <begin position="280"/>
        <end position="300"/>
    </location>
</feature>
<dbReference type="PANTHER" id="PTHR23501">
    <property type="entry name" value="MAJOR FACILITATOR SUPERFAMILY"/>
    <property type="match status" value="1"/>
</dbReference>
<evidence type="ECO:0000256" key="5">
    <source>
        <dbReference type="ARBA" id="ARBA00022692"/>
    </source>
</evidence>
<accession>A0A2A8D4X6</accession>
<dbReference type="AlphaFoldDB" id="A0A2A8D4X6"/>
<reference evidence="11" key="1">
    <citation type="submission" date="2017-10" db="EMBL/GenBank/DDBJ databases">
        <title>Kefir isolates.</title>
        <authorList>
            <person name="Kim Y."/>
            <person name="Blasche S."/>
        </authorList>
    </citation>
    <scope>NUCLEOTIDE SEQUENCE [LARGE SCALE GENOMIC DNA]</scope>
    <source>
        <strain evidence="11">OG2-2</strain>
    </source>
</reference>
<feature type="transmembrane region" description="Helical" evidence="9">
    <location>
        <begin position="210"/>
        <end position="231"/>
    </location>
</feature>
<gene>
    <name evidence="11" type="ORF">CRM92_07995</name>
</gene>
<dbReference type="PANTHER" id="PTHR23501:SF197">
    <property type="entry name" value="COMD"/>
    <property type="match status" value="1"/>
</dbReference>
<dbReference type="CDD" id="cd17502">
    <property type="entry name" value="MFS_Azr1_MDR_like"/>
    <property type="match status" value="1"/>
</dbReference>
<feature type="transmembrane region" description="Helical" evidence="9">
    <location>
        <begin position="21"/>
        <end position="38"/>
    </location>
</feature>
<evidence type="ECO:0000256" key="4">
    <source>
        <dbReference type="ARBA" id="ARBA00022475"/>
    </source>
</evidence>
<evidence type="ECO:0000259" key="10">
    <source>
        <dbReference type="PROSITE" id="PS50850"/>
    </source>
</evidence>
<dbReference type="Pfam" id="PF07690">
    <property type="entry name" value="MFS_1"/>
    <property type="match status" value="1"/>
</dbReference>
<evidence type="ECO:0000256" key="7">
    <source>
        <dbReference type="ARBA" id="ARBA00023136"/>
    </source>
</evidence>
<feature type="transmembrane region" description="Helical" evidence="9">
    <location>
        <begin position="114"/>
        <end position="135"/>
    </location>
</feature>
<dbReference type="EMBL" id="PDEV01000003">
    <property type="protein sequence ID" value="PEN16022.1"/>
    <property type="molecule type" value="Genomic_DNA"/>
</dbReference>
<proteinExistence type="inferred from homology"/>
<dbReference type="GO" id="GO:0005886">
    <property type="term" value="C:plasma membrane"/>
    <property type="evidence" value="ECO:0007669"/>
    <property type="project" value="UniProtKB-SubCell"/>
</dbReference>
<name>A0A2A8D4X6_9MICC</name>
<evidence type="ECO:0000256" key="2">
    <source>
        <dbReference type="ARBA" id="ARBA00007520"/>
    </source>
</evidence>
<comment type="caution">
    <text evidence="11">The sequence shown here is derived from an EMBL/GenBank/DDBJ whole genome shotgun (WGS) entry which is preliminary data.</text>
</comment>
<keyword evidence="6 9" id="KW-1133">Transmembrane helix</keyword>
<feature type="transmembrane region" description="Helical" evidence="9">
    <location>
        <begin position="481"/>
        <end position="503"/>
    </location>
</feature>
<dbReference type="InterPro" id="IPR020846">
    <property type="entry name" value="MFS_dom"/>
</dbReference>
<feature type="transmembrane region" description="Helical" evidence="9">
    <location>
        <begin position="177"/>
        <end position="198"/>
    </location>
</feature>
<evidence type="ECO:0000313" key="11">
    <source>
        <dbReference type="EMBL" id="PEN16022.1"/>
    </source>
</evidence>
<dbReference type="PROSITE" id="PS50850">
    <property type="entry name" value="MFS"/>
    <property type="match status" value="1"/>
</dbReference>
<feature type="transmembrane region" description="Helical" evidence="9">
    <location>
        <begin position="312"/>
        <end position="333"/>
    </location>
</feature>
<evidence type="ECO:0000256" key="1">
    <source>
        <dbReference type="ARBA" id="ARBA00004651"/>
    </source>
</evidence>
<sequence length="588" mass="62378">MTSHSDKPAEATTAEARKHQIALMFSGLVIVMLMSALNQTILAPSLPTIVGELHGVEHMSWVIATFILLSTITMPVYGKLSDQFGRKPFLIFAILSFMTGSIIGALAPDMTWLIVARALQGVGGGGLMILSQSVVADVIPARERGKYMGIIGGVFAFSSVAGPLIGGWITEGPGWRWAFWLNLPLAILSIFAVIFLLPHTALKDREKRQIDYLGSIILMAGTSALVLATIWGGNQYAWNSPQIIGLLIASAVAALIFIPVENRAAEPIMPMYLFTNRNFLLTLGASLALGVAMFGAVEYIPTYLQMSLGVSATVAGLLMIPLMGALLVVSIITGRLVSARGKYKAYVVTGTALVALGLYLISTITPSTPTWIFCSYMAVMGAGLGMSMQFLTLIVQNAFPVTVVGTATAANNFFRQVGSTVGASLVGGLFTSRLSSLLSERMPAQAVASAGEHGTSSLTPELVSRIPEPIHGIIVNAYNDALIPLFLYLAPLGLISALLLLFIREDALATTIETHTTTDVARSATGAIEVITPEMAAKDAECLKKMQGEAHTVIDPELAGSASDETAETEQHVQGRKETGEPSRGTKP</sequence>
<protein>
    <submittedName>
        <fullName evidence="11">MFS transporter</fullName>
    </submittedName>
</protein>
<comment type="similarity">
    <text evidence="2">Belongs to the major facilitator superfamily. TCR/Tet family.</text>
</comment>
<dbReference type="InterPro" id="IPR036259">
    <property type="entry name" value="MFS_trans_sf"/>
</dbReference>
<dbReference type="InterPro" id="IPR004638">
    <property type="entry name" value="EmrB-like"/>
</dbReference>
<dbReference type="GO" id="GO:0022857">
    <property type="term" value="F:transmembrane transporter activity"/>
    <property type="evidence" value="ECO:0007669"/>
    <property type="project" value="InterPro"/>
</dbReference>
<feature type="transmembrane region" description="Helical" evidence="9">
    <location>
        <begin position="370"/>
        <end position="391"/>
    </location>
</feature>
<dbReference type="SUPFAM" id="SSF103473">
    <property type="entry name" value="MFS general substrate transporter"/>
    <property type="match status" value="1"/>
</dbReference>
<organism evidence="11 12">
    <name type="scientific">Rothia dentocariosa</name>
    <dbReference type="NCBI Taxonomy" id="2047"/>
    <lineage>
        <taxon>Bacteria</taxon>
        <taxon>Bacillati</taxon>
        <taxon>Actinomycetota</taxon>
        <taxon>Actinomycetes</taxon>
        <taxon>Micrococcales</taxon>
        <taxon>Micrococcaceae</taxon>
        <taxon>Rothia</taxon>
    </lineage>
</organism>
<feature type="transmembrane region" description="Helical" evidence="9">
    <location>
        <begin position="345"/>
        <end position="364"/>
    </location>
</feature>
<feature type="compositionally biased region" description="Basic and acidic residues" evidence="8">
    <location>
        <begin position="569"/>
        <end position="581"/>
    </location>
</feature>
<dbReference type="PRINTS" id="PR01036">
    <property type="entry name" value="TCRTETB"/>
</dbReference>
<keyword evidence="5 9" id="KW-0812">Transmembrane</keyword>
<dbReference type="NCBIfam" id="TIGR00711">
    <property type="entry name" value="efflux_EmrB"/>
    <property type="match status" value="1"/>
</dbReference>
<dbReference type="InterPro" id="IPR011701">
    <property type="entry name" value="MFS"/>
</dbReference>
<comment type="subcellular location">
    <subcellularLocation>
        <location evidence="1">Cell membrane</location>
        <topology evidence="1">Multi-pass membrane protein</topology>
    </subcellularLocation>
</comment>
<dbReference type="Proteomes" id="UP000219947">
    <property type="component" value="Unassembled WGS sequence"/>
</dbReference>
<evidence type="ECO:0000313" key="12">
    <source>
        <dbReference type="Proteomes" id="UP000219947"/>
    </source>
</evidence>
<feature type="transmembrane region" description="Helical" evidence="9">
    <location>
        <begin position="243"/>
        <end position="260"/>
    </location>
</feature>
<evidence type="ECO:0000256" key="3">
    <source>
        <dbReference type="ARBA" id="ARBA00022448"/>
    </source>
</evidence>
<feature type="domain" description="Major facilitator superfamily (MFS) profile" evidence="10">
    <location>
        <begin position="24"/>
        <end position="508"/>
    </location>
</feature>
<dbReference type="Gene3D" id="1.20.1250.20">
    <property type="entry name" value="MFS general substrate transporter like domains"/>
    <property type="match status" value="1"/>
</dbReference>
<evidence type="ECO:0000256" key="8">
    <source>
        <dbReference type="SAM" id="MobiDB-lite"/>
    </source>
</evidence>
<keyword evidence="12" id="KW-1185">Reference proteome</keyword>
<dbReference type="FunFam" id="1.20.1720.10:FF:000004">
    <property type="entry name" value="EmrB/QacA family drug resistance transporter"/>
    <property type="match status" value="1"/>
</dbReference>
<dbReference type="Gene3D" id="1.20.1720.10">
    <property type="entry name" value="Multidrug resistance protein D"/>
    <property type="match status" value="1"/>
</dbReference>
<evidence type="ECO:0000256" key="9">
    <source>
        <dbReference type="SAM" id="Phobius"/>
    </source>
</evidence>